<protein>
    <submittedName>
        <fullName evidence="2">Uncharacterized protein</fullName>
    </submittedName>
</protein>
<sequence length="799" mass="86581">MSQLPRYGGQGPKNVTTTTTRTTRIPGTDRTMTQSRTVTADVTVCGTDAQVNLRPGQRGATTRPGATGLRQPSGLRPPDGRQQALVAGHPEACGATTCSAPRQPARPTGLPQVQGLPRQIQAPTVASGQRSVVQQQRTGGLRPPQAPGLRAPVHTRGLPQPQVTGLRPPMQTGIRHSTPINVPQSASASMQSALRQPQTTGLRRPTPTTSLQQSIAGVSRITPQSQPRPISGIRPPGLRPPGGAQAPRRRSPAQQQAVSTRGVCGGPCGPPVQQKVVVQPPTPLSGARPRPVVPQTPAQVSAERVTPSAPTRRLERPTGPEAYKQFIFESKQKLKKPSSPGLYTEAEQRSMRAATAEENAARSLLEKSQANEGAKVTAKAASKSPARVQYVETPQGREPILKQTVLEKRVERDEEGEKIVKNLQILDAETPGQPNIIDMNLQQLDPSYALPQGKEVISIKSTVSVSESRATITKEVSRATTSPVPQAASLPPQEVAKLVEEENEDVENTLKMLPPDLALSPGRYEMKKRLQHLQLNSESVALLEQSIIHPEPRADEAQAEPTPEVMAAMIHTVEKGVPPQSTPDQVFNTLFVETSNENYIKLSPVTQGPLQDVVVPTEVPLDVHKEAISEDMEKLTERLQNIPTSSQLPSLDIFDQIMAEEQKAPSKGKTKDIKFPLISDEKSLWVNANLEHLVNVVGATPVEVLDPANLDELEMSGKLEEQLAAGMEYFVEADPVQYMSRVQLRGTQLPSYFPGYLLALPEFPDVVKIASSPDEVFASAWKSAQPKYFPDESTQSLVY</sequence>
<evidence type="ECO:0000313" key="2">
    <source>
        <dbReference type="EMBL" id="KAJ8920123.1"/>
    </source>
</evidence>
<dbReference type="Proteomes" id="UP001159042">
    <property type="component" value="Unassembled WGS sequence"/>
</dbReference>
<dbReference type="AlphaFoldDB" id="A0AAV8W0L8"/>
<gene>
    <name evidence="2" type="ORF">NQ315_011780</name>
</gene>
<reference evidence="2 3" key="1">
    <citation type="journal article" date="2023" name="Insect Mol. Biol.">
        <title>Genome sequencing provides insights into the evolution of gene families encoding plant cell wall-degrading enzymes in longhorned beetles.</title>
        <authorList>
            <person name="Shin N.R."/>
            <person name="Okamura Y."/>
            <person name="Kirsch R."/>
            <person name="Pauchet Y."/>
        </authorList>
    </citation>
    <scope>NUCLEOTIDE SEQUENCE [LARGE SCALE GENOMIC DNA]</scope>
    <source>
        <strain evidence="2">EAD_L_NR</strain>
    </source>
</reference>
<feature type="region of interest" description="Disordered" evidence="1">
    <location>
        <begin position="52"/>
        <end position="263"/>
    </location>
</feature>
<feature type="region of interest" description="Disordered" evidence="1">
    <location>
        <begin position="281"/>
        <end position="320"/>
    </location>
</feature>
<feature type="compositionally biased region" description="Polar residues" evidence="1">
    <location>
        <begin position="121"/>
        <end position="138"/>
    </location>
</feature>
<evidence type="ECO:0000256" key="1">
    <source>
        <dbReference type="SAM" id="MobiDB-lite"/>
    </source>
</evidence>
<feature type="compositionally biased region" description="Polar residues" evidence="1">
    <location>
        <begin position="174"/>
        <end position="225"/>
    </location>
</feature>
<name>A0AAV8W0L8_9CUCU</name>
<keyword evidence="3" id="KW-1185">Reference proteome</keyword>
<feature type="region of interest" description="Disordered" evidence="1">
    <location>
        <begin position="1"/>
        <end position="34"/>
    </location>
</feature>
<feature type="compositionally biased region" description="Low complexity" evidence="1">
    <location>
        <begin position="16"/>
        <end position="31"/>
    </location>
</feature>
<accession>A0AAV8W0L8</accession>
<evidence type="ECO:0000313" key="3">
    <source>
        <dbReference type="Proteomes" id="UP001159042"/>
    </source>
</evidence>
<organism evidence="2 3">
    <name type="scientific">Exocentrus adspersus</name>
    <dbReference type="NCBI Taxonomy" id="1586481"/>
    <lineage>
        <taxon>Eukaryota</taxon>
        <taxon>Metazoa</taxon>
        <taxon>Ecdysozoa</taxon>
        <taxon>Arthropoda</taxon>
        <taxon>Hexapoda</taxon>
        <taxon>Insecta</taxon>
        <taxon>Pterygota</taxon>
        <taxon>Neoptera</taxon>
        <taxon>Endopterygota</taxon>
        <taxon>Coleoptera</taxon>
        <taxon>Polyphaga</taxon>
        <taxon>Cucujiformia</taxon>
        <taxon>Chrysomeloidea</taxon>
        <taxon>Cerambycidae</taxon>
        <taxon>Lamiinae</taxon>
        <taxon>Acanthocinini</taxon>
        <taxon>Exocentrus</taxon>
    </lineage>
</organism>
<comment type="caution">
    <text evidence="2">The sequence shown here is derived from an EMBL/GenBank/DDBJ whole genome shotgun (WGS) entry which is preliminary data.</text>
</comment>
<feature type="compositionally biased region" description="Low complexity" evidence="1">
    <location>
        <begin position="227"/>
        <end position="257"/>
    </location>
</feature>
<proteinExistence type="predicted"/>
<dbReference type="EMBL" id="JANEYG010000015">
    <property type="protein sequence ID" value="KAJ8920123.1"/>
    <property type="molecule type" value="Genomic_DNA"/>
</dbReference>